<sequence length="299" mass="34192">MIKFRTEGYNGPFIENKIACATAANFGLVGNGRLFIMNIGVGPNGIDIERIFDTQDGLFDCSWSENNENQIVTASGDGSIKLWDIALPEFPIRNWREHGREVFSIHWNLIKKDSFVKLLQSISKYEEHNNCVYSTIWSPYNSDVFGSASGDQTVKIWDTKVPRSIQTIRAHSNEILSLDWNKYQENVIVTGSVDHTVKVWDLRNPNYEIVCLRGHEYAIRRVKWSPHKGNIISSVSYDMTMRLWDTMLVNSLLDVHDMHTEFVLGVDFNLYIEGEIATCAWDENVHILHPPCLLPATVL</sequence>
<dbReference type="InterPro" id="IPR044536">
    <property type="entry name" value="PEX7"/>
</dbReference>
<evidence type="ECO:0000256" key="10">
    <source>
        <dbReference type="ARBA" id="ARBA00032565"/>
    </source>
</evidence>
<comment type="caution">
    <text evidence="13">The sequence shown here is derived from an EMBL/GenBank/DDBJ whole genome shotgun (WGS) entry which is preliminary data.</text>
</comment>
<comment type="similarity">
    <text evidence="9">Belongs to the WD repeat peroxin-7 family.</text>
</comment>
<evidence type="ECO:0000256" key="8">
    <source>
        <dbReference type="ARBA" id="ARBA00023140"/>
    </source>
</evidence>
<dbReference type="PRINTS" id="PR00320">
    <property type="entry name" value="GPROTEINBRPT"/>
</dbReference>
<keyword evidence="6" id="KW-0677">Repeat</keyword>
<dbReference type="PROSITE" id="PS00678">
    <property type="entry name" value="WD_REPEATS_1"/>
    <property type="match status" value="2"/>
</dbReference>
<evidence type="ECO:0000256" key="1">
    <source>
        <dbReference type="ARBA" id="ARBA00004253"/>
    </source>
</evidence>
<evidence type="ECO:0000256" key="2">
    <source>
        <dbReference type="ARBA" id="ARBA00004514"/>
    </source>
</evidence>
<dbReference type="GO" id="GO:0016558">
    <property type="term" value="P:protein import into peroxisome matrix"/>
    <property type="evidence" value="ECO:0007669"/>
    <property type="project" value="InterPro"/>
</dbReference>
<evidence type="ECO:0000256" key="4">
    <source>
        <dbReference type="ARBA" id="ARBA00022490"/>
    </source>
</evidence>
<proteinExistence type="inferred from homology"/>
<keyword evidence="5 11" id="KW-0853">WD repeat</keyword>
<keyword evidence="8" id="KW-0576">Peroxisome</keyword>
<evidence type="ECO:0000256" key="3">
    <source>
        <dbReference type="ARBA" id="ARBA00022448"/>
    </source>
</evidence>
<protein>
    <recommendedName>
        <fullName evidence="10">Peroxin-7</fullName>
    </recommendedName>
</protein>
<dbReference type="InterPro" id="IPR001680">
    <property type="entry name" value="WD40_rpt"/>
</dbReference>
<dbReference type="PANTHER" id="PTHR46027:SF1">
    <property type="entry name" value="PEROXISOMAL TARGETING SIGNAL 2 RECEPTOR"/>
    <property type="match status" value="1"/>
</dbReference>
<dbReference type="GO" id="GO:0005053">
    <property type="term" value="F:peroxisome matrix targeting signal-2 binding"/>
    <property type="evidence" value="ECO:0007669"/>
    <property type="project" value="InterPro"/>
</dbReference>
<dbReference type="PROSITE" id="PS50082">
    <property type="entry name" value="WD_REPEATS_2"/>
    <property type="match status" value="4"/>
</dbReference>
<feature type="domain" description="EIPR1-like beta-propeller" evidence="12">
    <location>
        <begin position="119"/>
        <end position="244"/>
    </location>
</feature>
<evidence type="ECO:0000313" key="13">
    <source>
        <dbReference type="EMBL" id="CAG8437023.1"/>
    </source>
</evidence>
<name>A0A9N8V578_9GLOM</name>
<organism evidence="13 14">
    <name type="scientific">Diversispora eburnea</name>
    <dbReference type="NCBI Taxonomy" id="1213867"/>
    <lineage>
        <taxon>Eukaryota</taxon>
        <taxon>Fungi</taxon>
        <taxon>Fungi incertae sedis</taxon>
        <taxon>Mucoromycota</taxon>
        <taxon>Glomeromycotina</taxon>
        <taxon>Glomeromycetes</taxon>
        <taxon>Diversisporales</taxon>
        <taxon>Diversisporaceae</taxon>
        <taxon>Diversispora</taxon>
    </lineage>
</organism>
<dbReference type="AlphaFoldDB" id="A0A9N8V578"/>
<dbReference type="InterPro" id="IPR015943">
    <property type="entry name" value="WD40/YVTN_repeat-like_dom_sf"/>
</dbReference>
<evidence type="ECO:0000256" key="9">
    <source>
        <dbReference type="ARBA" id="ARBA00024017"/>
    </source>
</evidence>
<dbReference type="Pfam" id="PF23609">
    <property type="entry name" value="Beta-prop_EIPR1"/>
    <property type="match status" value="1"/>
</dbReference>
<keyword evidence="14" id="KW-1185">Reference proteome</keyword>
<feature type="repeat" description="WD" evidence="11">
    <location>
        <begin position="168"/>
        <end position="210"/>
    </location>
</feature>
<dbReference type="SUPFAM" id="SSF50978">
    <property type="entry name" value="WD40 repeat-like"/>
    <property type="match status" value="1"/>
</dbReference>
<dbReference type="EMBL" id="CAJVPK010000043">
    <property type="protein sequence ID" value="CAG8437023.1"/>
    <property type="molecule type" value="Genomic_DNA"/>
</dbReference>
<evidence type="ECO:0000256" key="5">
    <source>
        <dbReference type="ARBA" id="ARBA00022574"/>
    </source>
</evidence>
<dbReference type="GO" id="GO:0005782">
    <property type="term" value="C:peroxisomal matrix"/>
    <property type="evidence" value="ECO:0007669"/>
    <property type="project" value="UniProtKB-SubCell"/>
</dbReference>
<comment type="subcellular location">
    <subcellularLocation>
        <location evidence="2">Cytoplasm</location>
        <location evidence="2">Cytosol</location>
    </subcellularLocation>
    <subcellularLocation>
        <location evidence="1">Peroxisome matrix</location>
    </subcellularLocation>
</comment>
<dbReference type="GO" id="GO:0005829">
    <property type="term" value="C:cytosol"/>
    <property type="evidence" value="ECO:0007669"/>
    <property type="project" value="UniProtKB-SubCell"/>
</dbReference>
<dbReference type="InterPro" id="IPR020472">
    <property type="entry name" value="WD40_PAC1"/>
</dbReference>
<keyword evidence="4" id="KW-0963">Cytoplasm</keyword>
<evidence type="ECO:0000256" key="6">
    <source>
        <dbReference type="ARBA" id="ARBA00022737"/>
    </source>
</evidence>
<reference evidence="13" key="1">
    <citation type="submission" date="2021-06" db="EMBL/GenBank/DDBJ databases">
        <authorList>
            <person name="Kallberg Y."/>
            <person name="Tangrot J."/>
            <person name="Rosling A."/>
        </authorList>
    </citation>
    <scope>NUCLEOTIDE SEQUENCE</scope>
    <source>
        <strain evidence="13">AZ414A</strain>
    </source>
</reference>
<feature type="repeat" description="WD" evidence="11">
    <location>
        <begin position="125"/>
        <end position="167"/>
    </location>
</feature>
<dbReference type="Proteomes" id="UP000789706">
    <property type="component" value="Unassembled WGS sequence"/>
</dbReference>
<feature type="repeat" description="WD" evidence="11">
    <location>
        <begin position="212"/>
        <end position="245"/>
    </location>
</feature>
<dbReference type="SMART" id="SM00320">
    <property type="entry name" value="WD40"/>
    <property type="match status" value="5"/>
</dbReference>
<dbReference type="InterPro" id="IPR019775">
    <property type="entry name" value="WD40_repeat_CS"/>
</dbReference>
<keyword evidence="7" id="KW-0653">Protein transport</keyword>
<evidence type="ECO:0000256" key="7">
    <source>
        <dbReference type="ARBA" id="ARBA00022927"/>
    </source>
</evidence>
<evidence type="ECO:0000313" key="14">
    <source>
        <dbReference type="Proteomes" id="UP000789706"/>
    </source>
</evidence>
<evidence type="ECO:0000256" key="11">
    <source>
        <dbReference type="PROSITE-ProRule" id="PRU00221"/>
    </source>
</evidence>
<keyword evidence="3" id="KW-0813">Transport</keyword>
<evidence type="ECO:0000259" key="12">
    <source>
        <dbReference type="Pfam" id="PF23609"/>
    </source>
</evidence>
<feature type="repeat" description="WD" evidence="11">
    <location>
        <begin position="51"/>
        <end position="85"/>
    </location>
</feature>
<dbReference type="OrthoDB" id="273771at2759"/>
<dbReference type="PANTHER" id="PTHR46027">
    <property type="entry name" value="PEROXISOMAL TARGETING SIGNAL 2 RECEPTOR"/>
    <property type="match status" value="1"/>
</dbReference>
<dbReference type="InterPro" id="IPR036322">
    <property type="entry name" value="WD40_repeat_dom_sf"/>
</dbReference>
<dbReference type="Pfam" id="PF00400">
    <property type="entry name" value="WD40"/>
    <property type="match status" value="1"/>
</dbReference>
<accession>A0A9N8V578</accession>
<gene>
    <name evidence="13" type="ORF">DEBURN_LOCUS1098</name>
</gene>
<dbReference type="PROSITE" id="PS50294">
    <property type="entry name" value="WD_REPEATS_REGION"/>
    <property type="match status" value="3"/>
</dbReference>
<dbReference type="InterPro" id="IPR059104">
    <property type="entry name" value="Beta-prop_EIPR1-like"/>
</dbReference>
<dbReference type="Gene3D" id="2.130.10.10">
    <property type="entry name" value="YVTN repeat-like/Quinoprotein amine dehydrogenase"/>
    <property type="match status" value="1"/>
</dbReference>